<dbReference type="Proteomes" id="UP000735302">
    <property type="component" value="Unassembled WGS sequence"/>
</dbReference>
<comment type="caution">
    <text evidence="1">The sequence shown here is derived from an EMBL/GenBank/DDBJ whole genome shotgun (WGS) entry which is preliminary data.</text>
</comment>
<dbReference type="EMBL" id="BLXT01001319">
    <property type="protein sequence ID" value="GFN84496.1"/>
    <property type="molecule type" value="Genomic_DNA"/>
</dbReference>
<sequence>MGPVWSPRKECAPPWLPRVVRGDQGRVSRMDCLSSGQGDISFSTWLLSSISTSFPALSSLLLLLLLSSTCFSSHVESGIESTHRTVRVVRGD</sequence>
<organism evidence="1 2">
    <name type="scientific">Plakobranchus ocellatus</name>
    <dbReference type="NCBI Taxonomy" id="259542"/>
    <lineage>
        <taxon>Eukaryota</taxon>
        <taxon>Metazoa</taxon>
        <taxon>Spiralia</taxon>
        <taxon>Lophotrochozoa</taxon>
        <taxon>Mollusca</taxon>
        <taxon>Gastropoda</taxon>
        <taxon>Heterobranchia</taxon>
        <taxon>Euthyneura</taxon>
        <taxon>Panpulmonata</taxon>
        <taxon>Sacoglossa</taxon>
        <taxon>Placobranchoidea</taxon>
        <taxon>Plakobranchidae</taxon>
        <taxon>Plakobranchus</taxon>
    </lineage>
</organism>
<reference evidence="1 2" key="1">
    <citation type="journal article" date="2021" name="Elife">
        <title>Chloroplast acquisition without the gene transfer in kleptoplastic sea slugs, Plakobranchus ocellatus.</title>
        <authorList>
            <person name="Maeda T."/>
            <person name="Takahashi S."/>
            <person name="Yoshida T."/>
            <person name="Shimamura S."/>
            <person name="Takaki Y."/>
            <person name="Nagai Y."/>
            <person name="Toyoda A."/>
            <person name="Suzuki Y."/>
            <person name="Arimoto A."/>
            <person name="Ishii H."/>
            <person name="Satoh N."/>
            <person name="Nishiyama T."/>
            <person name="Hasebe M."/>
            <person name="Maruyama T."/>
            <person name="Minagawa J."/>
            <person name="Obokata J."/>
            <person name="Shigenobu S."/>
        </authorList>
    </citation>
    <scope>NUCLEOTIDE SEQUENCE [LARGE SCALE GENOMIC DNA]</scope>
</reference>
<dbReference type="AlphaFoldDB" id="A0AAV3YNI1"/>
<evidence type="ECO:0000313" key="1">
    <source>
        <dbReference type="EMBL" id="GFN84496.1"/>
    </source>
</evidence>
<name>A0AAV3YNI1_9GAST</name>
<proteinExistence type="predicted"/>
<gene>
    <name evidence="1" type="ORF">PoB_001100200</name>
</gene>
<accession>A0AAV3YNI1</accession>
<evidence type="ECO:0000313" key="2">
    <source>
        <dbReference type="Proteomes" id="UP000735302"/>
    </source>
</evidence>
<keyword evidence="2" id="KW-1185">Reference proteome</keyword>
<protein>
    <submittedName>
        <fullName evidence="1">Uncharacterized protein</fullName>
    </submittedName>
</protein>